<dbReference type="EMBL" id="JARBJD010000408">
    <property type="protein sequence ID" value="KAK2942439.1"/>
    <property type="molecule type" value="Genomic_DNA"/>
</dbReference>
<comment type="caution">
    <text evidence="2">The sequence shown here is derived from an EMBL/GenBank/DDBJ whole genome shotgun (WGS) entry which is preliminary data.</text>
</comment>
<organism evidence="2 3">
    <name type="scientific">Blattamonas nauphoetae</name>
    <dbReference type="NCBI Taxonomy" id="2049346"/>
    <lineage>
        <taxon>Eukaryota</taxon>
        <taxon>Metamonada</taxon>
        <taxon>Preaxostyla</taxon>
        <taxon>Oxymonadida</taxon>
        <taxon>Blattamonas</taxon>
    </lineage>
</organism>
<gene>
    <name evidence="2" type="ORF">BLNAU_22629</name>
</gene>
<feature type="transmembrane region" description="Helical" evidence="1">
    <location>
        <begin position="90"/>
        <end position="113"/>
    </location>
</feature>
<keyword evidence="1" id="KW-0472">Membrane</keyword>
<keyword evidence="3" id="KW-1185">Reference proteome</keyword>
<evidence type="ECO:0000256" key="1">
    <source>
        <dbReference type="SAM" id="Phobius"/>
    </source>
</evidence>
<keyword evidence="1" id="KW-0812">Transmembrane</keyword>
<reference evidence="2 3" key="1">
    <citation type="journal article" date="2022" name="bioRxiv">
        <title>Genomics of Preaxostyla Flagellates Illuminates Evolutionary Transitions and the Path Towards Mitochondrial Loss.</title>
        <authorList>
            <person name="Novak L.V.F."/>
            <person name="Treitli S.C."/>
            <person name="Pyrih J."/>
            <person name="Halakuc P."/>
            <person name="Pipaliya S.V."/>
            <person name="Vacek V."/>
            <person name="Brzon O."/>
            <person name="Soukal P."/>
            <person name="Eme L."/>
            <person name="Dacks J.B."/>
            <person name="Karnkowska A."/>
            <person name="Elias M."/>
            <person name="Hampl V."/>
        </authorList>
    </citation>
    <scope>NUCLEOTIDE SEQUENCE [LARGE SCALE GENOMIC DNA]</scope>
    <source>
        <strain evidence="2">NAU3</strain>
        <tissue evidence="2">Gut</tissue>
    </source>
</reference>
<evidence type="ECO:0008006" key="4">
    <source>
        <dbReference type="Google" id="ProtNLM"/>
    </source>
</evidence>
<sequence>MICHQMIPPARMRLQMIFQFHISLPVSMHPFQACTSLYFPAYLHPTSHLHLSSQHCLNKECMLTPTSNGRHHPMFHHTPHRQRIFNEKHIAMRLTTFMANFYLLHSLLLISILTTQDSVLSRLECRLTSTDHNPTSEETCQLCVDVSKLHRDHCVCEP</sequence>
<evidence type="ECO:0000313" key="3">
    <source>
        <dbReference type="Proteomes" id="UP001281761"/>
    </source>
</evidence>
<dbReference type="Proteomes" id="UP001281761">
    <property type="component" value="Unassembled WGS sequence"/>
</dbReference>
<evidence type="ECO:0000313" key="2">
    <source>
        <dbReference type="EMBL" id="KAK2942439.1"/>
    </source>
</evidence>
<accession>A0ABQ9WSG5</accession>
<keyword evidence="1" id="KW-1133">Transmembrane helix</keyword>
<name>A0ABQ9WSG5_9EUKA</name>
<protein>
    <recommendedName>
        <fullName evidence="4">Transmembrane protein</fullName>
    </recommendedName>
</protein>
<proteinExistence type="predicted"/>